<accession>A0A4W5QCZ0</accession>
<keyword evidence="13" id="KW-1185">Reference proteome</keyword>
<dbReference type="Gene3D" id="3.10.120.10">
    <property type="entry name" value="Cytochrome b5-like heme/steroid binding domain"/>
    <property type="match status" value="1"/>
</dbReference>
<evidence type="ECO:0000256" key="2">
    <source>
        <dbReference type="ARBA" id="ARBA00022617"/>
    </source>
</evidence>
<keyword evidence="2 9" id="KW-0349">Heme</keyword>
<evidence type="ECO:0000256" key="5">
    <source>
        <dbReference type="ARBA" id="ARBA00022982"/>
    </source>
</evidence>
<evidence type="ECO:0000256" key="1">
    <source>
        <dbReference type="ARBA" id="ARBA00004370"/>
    </source>
</evidence>
<keyword evidence="7 9" id="KW-0472">Membrane</keyword>
<evidence type="ECO:0000259" key="11">
    <source>
        <dbReference type="PROSITE" id="PS50255"/>
    </source>
</evidence>
<feature type="domain" description="Cytochrome b5 heme-binding" evidence="11">
    <location>
        <begin position="34"/>
        <end position="110"/>
    </location>
</feature>
<evidence type="ECO:0000256" key="7">
    <source>
        <dbReference type="ARBA" id="ARBA00023136"/>
    </source>
</evidence>
<name>A0A4W5QCZ0_9TELE</name>
<reference evidence="12" key="3">
    <citation type="submission" date="2025-09" db="UniProtKB">
        <authorList>
            <consortium name="Ensembl"/>
        </authorList>
    </citation>
    <scope>IDENTIFICATION</scope>
</reference>
<dbReference type="PROSITE" id="PS00191">
    <property type="entry name" value="CYTOCHROME_B5_1"/>
    <property type="match status" value="1"/>
</dbReference>
<dbReference type="Pfam" id="PF00173">
    <property type="entry name" value="Cyt-b5"/>
    <property type="match status" value="1"/>
</dbReference>
<sequence>MGEEMNDNMINTNGAANSMGDVNHTAEETADSDVKYYTLEEIKAHNMGNDTWLIIHDKVYNITSFLEEHPGGEEVLVEQAGADATESFEDVGHSTDAREMLIQYYIGELHMDDRKKGCAKEEFITTSGDGSSSWTTWLIPAIAAVVVGIMYRYYMLERKSS</sequence>
<proteinExistence type="inferred from homology"/>
<organism evidence="12 13">
    <name type="scientific">Hucho hucho</name>
    <name type="common">huchen</name>
    <dbReference type="NCBI Taxonomy" id="62062"/>
    <lineage>
        <taxon>Eukaryota</taxon>
        <taxon>Metazoa</taxon>
        <taxon>Chordata</taxon>
        <taxon>Craniata</taxon>
        <taxon>Vertebrata</taxon>
        <taxon>Euteleostomi</taxon>
        <taxon>Actinopterygii</taxon>
        <taxon>Neopterygii</taxon>
        <taxon>Teleostei</taxon>
        <taxon>Protacanthopterygii</taxon>
        <taxon>Salmoniformes</taxon>
        <taxon>Salmonidae</taxon>
        <taxon>Salmoninae</taxon>
        <taxon>Hucho</taxon>
    </lineage>
</organism>
<feature type="transmembrane region" description="Helical" evidence="9">
    <location>
        <begin position="134"/>
        <end position="154"/>
    </location>
</feature>
<evidence type="ECO:0000256" key="3">
    <source>
        <dbReference type="ARBA" id="ARBA00022692"/>
    </source>
</evidence>
<dbReference type="GeneTree" id="ENSGT00940000155584"/>
<dbReference type="PROSITE" id="PS50255">
    <property type="entry name" value="CYTOCHROME_B5_2"/>
    <property type="match status" value="1"/>
</dbReference>
<protein>
    <submittedName>
        <fullName evidence="12">Cytochrome b5 type B</fullName>
    </submittedName>
</protein>
<dbReference type="PANTHER" id="PTHR19359:SF95">
    <property type="entry name" value="CYTOCHROME B5 TYPE B"/>
    <property type="match status" value="1"/>
</dbReference>
<comment type="subcellular location">
    <subcellularLocation>
        <location evidence="1">Membrane</location>
    </subcellularLocation>
</comment>
<dbReference type="SUPFAM" id="SSF55856">
    <property type="entry name" value="Cytochrome b5-like heme/steroid binding domain"/>
    <property type="match status" value="1"/>
</dbReference>
<evidence type="ECO:0000313" key="12">
    <source>
        <dbReference type="Ensembl" id="ENSHHUP00000070339.1"/>
    </source>
</evidence>
<dbReference type="GO" id="GO:0020037">
    <property type="term" value="F:heme binding"/>
    <property type="evidence" value="ECO:0007669"/>
    <property type="project" value="UniProtKB-UniRule"/>
</dbReference>
<evidence type="ECO:0000313" key="13">
    <source>
        <dbReference type="Proteomes" id="UP000314982"/>
    </source>
</evidence>
<dbReference type="FunFam" id="3.10.120.10:FF:000002">
    <property type="entry name" value="Cytochrome b5 type B"/>
    <property type="match status" value="1"/>
</dbReference>
<keyword evidence="3 9" id="KW-0812">Transmembrane</keyword>
<dbReference type="GO" id="GO:0016020">
    <property type="term" value="C:membrane"/>
    <property type="evidence" value="ECO:0007669"/>
    <property type="project" value="UniProtKB-SubCell"/>
</dbReference>
<dbReference type="InterPro" id="IPR001199">
    <property type="entry name" value="Cyt_B5-like_heme/steroid-bd"/>
</dbReference>
<comment type="similarity">
    <text evidence="8 9">Belongs to the cytochrome b5 family.</text>
</comment>
<evidence type="ECO:0000256" key="8">
    <source>
        <dbReference type="ARBA" id="ARBA00038168"/>
    </source>
</evidence>
<dbReference type="InterPro" id="IPR036400">
    <property type="entry name" value="Cyt_B5-like_heme/steroid_sf"/>
</dbReference>
<dbReference type="GO" id="GO:0046872">
    <property type="term" value="F:metal ion binding"/>
    <property type="evidence" value="ECO:0007669"/>
    <property type="project" value="UniProtKB-UniRule"/>
</dbReference>
<reference evidence="12" key="2">
    <citation type="submission" date="2025-08" db="UniProtKB">
        <authorList>
            <consortium name="Ensembl"/>
        </authorList>
    </citation>
    <scope>IDENTIFICATION</scope>
</reference>
<dbReference type="Proteomes" id="UP000314982">
    <property type="component" value="Unassembled WGS sequence"/>
</dbReference>
<dbReference type="PANTHER" id="PTHR19359">
    <property type="entry name" value="CYTOCHROME B5"/>
    <property type="match status" value="1"/>
</dbReference>
<dbReference type="InterPro" id="IPR018506">
    <property type="entry name" value="Cyt_B5_heme-BS"/>
</dbReference>
<feature type="region of interest" description="Disordered" evidence="10">
    <location>
        <begin position="1"/>
        <end position="22"/>
    </location>
</feature>
<dbReference type="AlphaFoldDB" id="A0A4W5QCZ0"/>
<dbReference type="InterPro" id="IPR050668">
    <property type="entry name" value="Cytochrome_b5"/>
</dbReference>
<evidence type="ECO:0000256" key="4">
    <source>
        <dbReference type="ARBA" id="ARBA00022723"/>
    </source>
</evidence>
<dbReference type="STRING" id="62062.ENSHHUP00000070339"/>
<keyword evidence="5" id="KW-0813">Transport</keyword>
<dbReference type="PRINTS" id="PR00363">
    <property type="entry name" value="CYTOCHROMEB5"/>
</dbReference>
<keyword evidence="9" id="KW-1133">Transmembrane helix</keyword>
<reference evidence="13" key="1">
    <citation type="submission" date="2018-06" db="EMBL/GenBank/DDBJ databases">
        <title>Genome assembly of Danube salmon.</title>
        <authorList>
            <person name="Macqueen D.J."/>
            <person name="Gundappa M.K."/>
        </authorList>
    </citation>
    <scope>NUCLEOTIDE SEQUENCE [LARGE SCALE GENOMIC DNA]</scope>
</reference>
<evidence type="ECO:0000256" key="10">
    <source>
        <dbReference type="SAM" id="MobiDB-lite"/>
    </source>
</evidence>
<evidence type="ECO:0000256" key="9">
    <source>
        <dbReference type="RuleBase" id="RU362121"/>
    </source>
</evidence>
<keyword evidence="4 9" id="KW-0479">Metal-binding</keyword>
<dbReference type="Ensembl" id="ENSHHUT00000072678.1">
    <property type="protein sequence ID" value="ENSHHUP00000070339.1"/>
    <property type="gene ID" value="ENSHHUG00000041364.1"/>
</dbReference>
<evidence type="ECO:0000256" key="6">
    <source>
        <dbReference type="ARBA" id="ARBA00023004"/>
    </source>
</evidence>
<keyword evidence="5" id="KW-0249">Electron transport</keyword>
<dbReference type="SMART" id="SM01117">
    <property type="entry name" value="Cyt-b5"/>
    <property type="match status" value="1"/>
</dbReference>
<keyword evidence="6 9" id="KW-0408">Iron</keyword>